<dbReference type="Proteomes" id="UP000252147">
    <property type="component" value="Unassembled WGS sequence"/>
</dbReference>
<dbReference type="PANTHER" id="PTHR13501:SF8">
    <property type="entry name" value="LARGE RIBOSOMAL SUBUNIT PROTEIN UL22M"/>
    <property type="match status" value="1"/>
</dbReference>
<comment type="function">
    <text evidence="7">The globular domain of the protein is located near the polypeptide exit tunnel on the outside of the subunit, while an extended beta-hairpin is found that lines the wall of the exit tunnel in the center of the 70S ribosome.</text>
</comment>
<evidence type="ECO:0000256" key="8">
    <source>
        <dbReference type="RuleBase" id="RU004005"/>
    </source>
</evidence>
<dbReference type="PROSITE" id="PS00464">
    <property type="entry name" value="RIBOSOMAL_L22"/>
    <property type="match status" value="1"/>
</dbReference>
<evidence type="ECO:0000256" key="2">
    <source>
        <dbReference type="ARBA" id="ARBA00022730"/>
    </source>
</evidence>
<dbReference type="InterPro" id="IPR047867">
    <property type="entry name" value="Ribosomal_uL22_bac/org-type"/>
</dbReference>
<evidence type="ECO:0000313" key="11">
    <source>
        <dbReference type="EMBL" id="RCL37957.1"/>
    </source>
</evidence>
<dbReference type="EMBL" id="QOPD01000006">
    <property type="protein sequence ID" value="RCL37957.1"/>
    <property type="molecule type" value="Genomic_DNA"/>
</dbReference>
<organism evidence="11 12">
    <name type="scientific">SAR86 cluster bacterium</name>
    <dbReference type="NCBI Taxonomy" id="2030880"/>
    <lineage>
        <taxon>Bacteria</taxon>
        <taxon>Pseudomonadati</taxon>
        <taxon>Pseudomonadota</taxon>
        <taxon>Gammaproteobacteria</taxon>
        <taxon>SAR86 cluster</taxon>
    </lineage>
</organism>
<dbReference type="Pfam" id="PF00237">
    <property type="entry name" value="Ribosomal_L22"/>
    <property type="match status" value="1"/>
</dbReference>
<evidence type="ECO:0000256" key="10">
    <source>
        <dbReference type="RuleBase" id="RU004008"/>
    </source>
</evidence>
<keyword evidence="3 7" id="KW-0694">RNA-binding</keyword>
<keyword evidence="2 7" id="KW-0699">rRNA-binding</keyword>
<dbReference type="CDD" id="cd00336">
    <property type="entry name" value="Ribosomal_L22"/>
    <property type="match status" value="1"/>
</dbReference>
<dbReference type="InterPro" id="IPR001063">
    <property type="entry name" value="Ribosomal_uL22"/>
</dbReference>
<dbReference type="AlphaFoldDB" id="A0A368BM66"/>
<dbReference type="HAMAP" id="MF_01331_B">
    <property type="entry name" value="Ribosomal_uL22_B"/>
    <property type="match status" value="1"/>
</dbReference>
<reference evidence="11 12" key="1">
    <citation type="journal article" date="2018" name="Microbiome">
        <title>Fine metagenomic profile of the Mediterranean stratified and mixed water columns revealed by assembly and recruitment.</title>
        <authorList>
            <person name="Haro-Moreno J.M."/>
            <person name="Lopez-Perez M."/>
            <person name="De La Torre J.R."/>
            <person name="Picazo A."/>
            <person name="Camacho A."/>
            <person name="Rodriguez-Valera F."/>
        </authorList>
    </citation>
    <scope>NUCLEOTIDE SEQUENCE [LARGE SCALE GENOMIC DNA]</scope>
    <source>
        <strain evidence="11">MED-G83</strain>
    </source>
</reference>
<proteinExistence type="inferred from homology"/>
<evidence type="ECO:0000256" key="5">
    <source>
        <dbReference type="ARBA" id="ARBA00023274"/>
    </source>
</evidence>
<dbReference type="NCBIfam" id="TIGR01044">
    <property type="entry name" value="rplV_bact"/>
    <property type="match status" value="1"/>
</dbReference>
<dbReference type="GO" id="GO:0003735">
    <property type="term" value="F:structural constituent of ribosome"/>
    <property type="evidence" value="ECO:0007669"/>
    <property type="project" value="InterPro"/>
</dbReference>
<comment type="function">
    <text evidence="7 10">This protein binds specifically to 23S rRNA; its binding is stimulated by other ribosomal proteins, e.g., L4, L17, and L20. It is important during the early stages of 50S assembly. It makes multiple contacts with different domains of the 23S rRNA in the assembled 50S subunit and ribosome.</text>
</comment>
<keyword evidence="5 7" id="KW-0687">Ribonucleoprotein</keyword>
<evidence type="ECO:0000313" key="12">
    <source>
        <dbReference type="Proteomes" id="UP000252147"/>
    </source>
</evidence>
<evidence type="ECO:0000256" key="6">
    <source>
        <dbReference type="ARBA" id="ARBA00035207"/>
    </source>
</evidence>
<dbReference type="PANTHER" id="PTHR13501">
    <property type="entry name" value="CHLOROPLAST 50S RIBOSOMAL PROTEIN L22-RELATED"/>
    <property type="match status" value="1"/>
</dbReference>
<dbReference type="GO" id="GO:0022625">
    <property type="term" value="C:cytosolic large ribosomal subunit"/>
    <property type="evidence" value="ECO:0007669"/>
    <property type="project" value="TreeGrafter"/>
</dbReference>
<comment type="subunit">
    <text evidence="7 9">Part of the 50S ribosomal subunit.</text>
</comment>
<dbReference type="InterPro" id="IPR005727">
    <property type="entry name" value="Ribosomal_uL22_bac/chlpt-type"/>
</dbReference>
<dbReference type="SUPFAM" id="SSF54843">
    <property type="entry name" value="Ribosomal protein L22"/>
    <property type="match status" value="1"/>
</dbReference>
<comment type="caution">
    <text evidence="11">The sequence shown here is derived from an EMBL/GenBank/DDBJ whole genome shotgun (WGS) entry which is preliminary data.</text>
</comment>
<accession>A0A368BM66</accession>
<evidence type="ECO:0000256" key="1">
    <source>
        <dbReference type="ARBA" id="ARBA00009451"/>
    </source>
</evidence>
<gene>
    <name evidence="7" type="primary">rplV</name>
    <name evidence="11" type="ORF">DBW97_03985</name>
</gene>
<evidence type="ECO:0000256" key="4">
    <source>
        <dbReference type="ARBA" id="ARBA00022980"/>
    </source>
</evidence>
<dbReference type="InterPro" id="IPR018260">
    <property type="entry name" value="Ribosomal_uL22_CS"/>
</dbReference>
<evidence type="ECO:0000256" key="3">
    <source>
        <dbReference type="ARBA" id="ARBA00022884"/>
    </source>
</evidence>
<dbReference type="Gene3D" id="3.90.470.10">
    <property type="entry name" value="Ribosomal protein L22/L17"/>
    <property type="match status" value="1"/>
</dbReference>
<keyword evidence="4 7" id="KW-0689">Ribosomal protein</keyword>
<dbReference type="InterPro" id="IPR036394">
    <property type="entry name" value="Ribosomal_uL22_sf"/>
</dbReference>
<dbReference type="GO" id="GO:0006412">
    <property type="term" value="P:translation"/>
    <property type="evidence" value="ECO:0007669"/>
    <property type="project" value="UniProtKB-UniRule"/>
</dbReference>
<name>A0A368BM66_9GAMM</name>
<dbReference type="GO" id="GO:0019843">
    <property type="term" value="F:rRNA binding"/>
    <property type="evidence" value="ECO:0007669"/>
    <property type="project" value="UniProtKB-UniRule"/>
</dbReference>
<evidence type="ECO:0000256" key="9">
    <source>
        <dbReference type="RuleBase" id="RU004006"/>
    </source>
</evidence>
<sequence length="120" mass="13314">MEVRAYLKGARLSPQKAGLVADQVRGLDVEKALDVLSFSKKKGANIIKKLLDSAISNAENNENADIDNLKIQSIIVNKGLVMKRIKIRARGRADRMRKPLCNIEIKLIEKLQEAESGTES</sequence>
<comment type="similarity">
    <text evidence="1 7 8">Belongs to the universal ribosomal protein uL22 family.</text>
</comment>
<protein>
    <recommendedName>
        <fullName evidence="6 7">Large ribosomal subunit protein uL22</fullName>
    </recommendedName>
</protein>
<evidence type="ECO:0000256" key="7">
    <source>
        <dbReference type="HAMAP-Rule" id="MF_01331"/>
    </source>
</evidence>